<dbReference type="GO" id="GO:0043456">
    <property type="term" value="P:regulation of pentose-phosphate shunt"/>
    <property type="evidence" value="ECO:0007669"/>
    <property type="project" value="TreeGrafter"/>
</dbReference>
<dbReference type="PANTHER" id="PTHR46517:SF1">
    <property type="entry name" value="FRUCTOSE-2,6-BISPHOSPHATASE TIGAR"/>
    <property type="match status" value="1"/>
</dbReference>
<dbReference type="PROSITE" id="PS00175">
    <property type="entry name" value="PG_MUTASE"/>
    <property type="match status" value="1"/>
</dbReference>
<evidence type="ECO:0000256" key="2">
    <source>
        <dbReference type="PIRSR" id="PIRSR613078-1"/>
    </source>
</evidence>
<dbReference type="RefSeq" id="WP_082611656.1">
    <property type="nucleotide sequence ID" value="NZ_AZEU01000036.1"/>
</dbReference>
<accession>A0A0R1R5Z3</accession>
<evidence type="ECO:0000256" key="1">
    <source>
        <dbReference type="ARBA" id="ARBA00022801"/>
    </source>
</evidence>
<evidence type="ECO:0000313" key="6">
    <source>
        <dbReference type="Proteomes" id="UP000051790"/>
    </source>
</evidence>
<dbReference type="GO" id="GO:0004331">
    <property type="term" value="F:fructose-2,6-bisphosphate 2-phosphatase activity"/>
    <property type="evidence" value="ECO:0007669"/>
    <property type="project" value="TreeGrafter"/>
</dbReference>
<dbReference type="SUPFAM" id="SSF53254">
    <property type="entry name" value="Phosphoglycerate mutase-like"/>
    <property type="match status" value="1"/>
</dbReference>
<dbReference type="InterPro" id="IPR001345">
    <property type="entry name" value="PG/BPGM_mutase_AS"/>
</dbReference>
<gene>
    <name evidence="5" type="ORF">FD01_GL002365</name>
</gene>
<feature type="site" description="Transition state stabilizer" evidence="4">
    <location>
        <position position="169"/>
    </location>
</feature>
<protein>
    <submittedName>
        <fullName evidence="5">Phosphoglycerate mutase</fullName>
    </submittedName>
</protein>
<dbReference type="Proteomes" id="UP000051790">
    <property type="component" value="Unassembled WGS sequence"/>
</dbReference>
<keyword evidence="6" id="KW-1185">Reference proteome</keyword>
<dbReference type="EMBL" id="AZEU01000036">
    <property type="protein sequence ID" value="KRL52454.1"/>
    <property type="molecule type" value="Genomic_DNA"/>
</dbReference>
<evidence type="ECO:0000256" key="3">
    <source>
        <dbReference type="PIRSR" id="PIRSR613078-2"/>
    </source>
</evidence>
<dbReference type="OrthoDB" id="4131070at2"/>
<organism evidence="5 6">
    <name type="scientific">Lacticaseibacillus manihotivorans DSM 13343 = JCM 12514</name>
    <dbReference type="NCBI Taxonomy" id="1423769"/>
    <lineage>
        <taxon>Bacteria</taxon>
        <taxon>Bacillati</taxon>
        <taxon>Bacillota</taxon>
        <taxon>Bacilli</taxon>
        <taxon>Lactobacillales</taxon>
        <taxon>Lactobacillaceae</taxon>
        <taxon>Lacticaseibacillus</taxon>
    </lineage>
</organism>
<evidence type="ECO:0000313" key="5">
    <source>
        <dbReference type="EMBL" id="KRL52454.1"/>
    </source>
</evidence>
<dbReference type="AlphaFoldDB" id="A0A0R1R5Z3"/>
<feature type="active site" description="Tele-phosphohistidine intermediate" evidence="2">
    <location>
        <position position="10"/>
    </location>
</feature>
<dbReference type="InterPro" id="IPR013078">
    <property type="entry name" value="His_Pase_superF_clade-1"/>
</dbReference>
<dbReference type="GO" id="GO:0045820">
    <property type="term" value="P:negative regulation of glycolytic process"/>
    <property type="evidence" value="ECO:0007669"/>
    <property type="project" value="TreeGrafter"/>
</dbReference>
<proteinExistence type="predicted"/>
<dbReference type="CDD" id="cd07067">
    <property type="entry name" value="HP_PGM_like"/>
    <property type="match status" value="1"/>
</dbReference>
<dbReference type="Pfam" id="PF00300">
    <property type="entry name" value="His_Phos_1"/>
    <property type="match status" value="1"/>
</dbReference>
<evidence type="ECO:0000256" key="4">
    <source>
        <dbReference type="PIRSR" id="PIRSR613078-3"/>
    </source>
</evidence>
<dbReference type="InterPro" id="IPR051695">
    <property type="entry name" value="Phosphoglycerate_Mutase"/>
</dbReference>
<keyword evidence="1" id="KW-0378">Hydrolase</keyword>
<dbReference type="PATRIC" id="fig|1423769.4.peg.2551"/>
<dbReference type="InterPro" id="IPR029033">
    <property type="entry name" value="His_PPase_superfam"/>
</dbReference>
<sequence length="223" mass="24358">MTIQLYLVRHGETPMNQNNQLQGITDMPLTPKGRQQAQATAALLAGVPFSAAYSSDRLRAVDTAEIILAEHPSVVLHRRAGLREYYFGGLEGVTNNQLISASLARYGVKTMTHAWTRGERFAQLIRNFEKMDHTKQAESLPELRLRVQTSFAQIVAAQPDDAKVLVVAHGVFLSAMVDLIAPEKLPATLLKNASVTRLDVADGAWQVRGVNLTSASELAKADA</sequence>
<name>A0A0R1R5Z3_9LACO</name>
<comment type="caution">
    <text evidence="5">The sequence shown here is derived from an EMBL/GenBank/DDBJ whole genome shotgun (WGS) entry which is preliminary data.</text>
</comment>
<feature type="binding site" evidence="3">
    <location>
        <begin position="9"/>
        <end position="16"/>
    </location>
    <ligand>
        <name>substrate</name>
    </ligand>
</feature>
<dbReference type="SMART" id="SM00855">
    <property type="entry name" value="PGAM"/>
    <property type="match status" value="1"/>
</dbReference>
<dbReference type="PANTHER" id="PTHR46517">
    <property type="entry name" value="FRUCTOSE-2,6-BISPHOSPHATASE TIGAR"/>
    <property type="match status" value="1"/>
</dbReference>
<dbReference type="GO" id="GO:0005829">
    <property type="term" value="C:cytosol"/>
    <property type="evidence" value="ECO:0007669"/>
    <property type="project" value="TreeGrafter"/>
</dbReference>
<reference evidence="5 6" key="1">
    <citation type="journal article" date="2015" name="Genome Announc.">
        <title>Expanding the biotechnology potential of lactobacilli through comparative genomics of 213 strains and associated genera.</title>
        <authorList>
            <person name="Sun Z."/>
            <person name="Harris H.M."/>
            <person name="McCann A."/>
            <person name="Guo C."/>
            <person name="Argimon S."/>
            <person name="Zhang W."/>
            <person name="Yang X."/>
            <person name="Jeffery I.B."/>
            <person name="Cooney J.C."/>
            <person name="Kagawa T.F."/>
            <person name="Liu W."/>
            <person name="Song Y."/>
            <person name="Salvetti E."/>
            <person name="Wrobel A."/>
            <person name="Rasinkangas P."/>
            <person name="Parkhill J."/>
            <person name="Rea M.C."/>
            <person name="O'Sullivan O."/>
            <person name="Ritari J."/>
            <person name="Douillard F.P."/>
            <person name="Paul Ross R."/>
            <person name="Yang R."/>
            <person name="Briner A.E."/>
            <person name="Felis G.E."/>
            <person name="de Vos W.M."/>
            <person name="Barrangou R."/>
            <person name="Klaenhammer T.R."/>
            <person name="Caufield P.W."/>
            <person name="Cui Y."/>
            <person name="Zhang H."/>
            <person name="O'Toole P.W."/>
        </authorList>
    </citation>
    <scope>NUCLEOTIDE SEQUENCE [LARGE SCALE GENOMIC DNA]</scope>
    <source>
        <strain evidence="5 6">DSM 13343</strain>
    </source>
</reference>
<feature type="binding site" evidence="3">
    <location>
        <position position="59"/>
    </location>
    <ligand>
        <name>substrate</name>
    </ligand>
</feature>
<feature type="active site" description="Proton donor/acceptor" evidence="2">
    <location>
        <position position="84"/>
    </location>
</feature>
<dbReference type="Gene3D" id="3.40.50.1240">
    <property type="entry name" value="Phosphoglycerate mutase-like"/>
    <property type="match status" value="1"/>
</dbReference>